<dbReference type="AlphaFoldDB" id="A0A9P8AQ88"/>
<gene>
    <name evidence="1" type="ORF">BT62DRAFT_1078240</name>
</gene>
<comment type="caution">
    <text evidence="1">The sequence shown here is derived from an EMBL/GenBank/DDBJ whole genome shotgun (WGS) entry which is preliminary data.</text>
</comment>
<evidence type="ECO:0008006" key="3">
    <source>
        <dbReference type="Google" id="ProtNLM"/>
    </source>
</evidence>
<dbReference type="Proteomes" id="UP000812287">
    <property type="component" value="Unassembled WGS sequence"/>
</dbReference>
<name>A0A9P8AQ88_9AGAR</name>
<dbReference type="EMBL" id="MU250543">
    <property type="protein sequence ID" value="KAG7443750.1"/>
    <property type="molecule type" value="Genomic_DNA"/>
</dbReference>
<reference evidence="1" key="1">
    <citation type="submission" date="2020-11" db="EMBL/GenBank/DDBJ databases">
        <title>Adaptations for nitrogen fixation in a non-lichenized fungal sporocarp promotes dispersal by wood-feeding termites.</title>
        <authorList>
            <consortium name="DOE Joint Genome Institute"/>
            <person name="Koch R.A."/>
            <person name="Yoon G."/>
            <person name="Arayal U."/>
            <person name="Lail K."/>
            <person name="Amirebrahimi M."/>
            <person name="Labutti K."/>
            <person name="Lipzen A."/>
            <person name="Riley R."/>
            <person name="Barry K."/>
            <person name="Henrissat B."/>
            <person name="Grigoriev I.V."/>
            <person name="Herr J.R."/>
            <person name="Aime M.C."/>
        </authorList>
    </citation>
    <scope>NUCLEOTIDE SEQUENCE</scope>
    <source>
        <strain evidence="1">MCA 3950</strain>
    </source>
</reference>
<evidence type="ECO:0000313" key="1">
    <source>
        <dbReference type="EMBL" id="KAG7443750.1"/>
    </source>
</evidence>
<dbReference type="GeneID" id="66101664"/>
<keyword evidence="2" id="KW-1185">Reference proteome</keyword>
<dbReference type="RefSeq" id="XP_043037250.1">
    <property type="nucleotide sequence ID" value="XM_043179370.1"/>
</dbReference>
<accession>A0A9P8AQ88</accession>
<evidence type="ECO:0000313" key="2">
    <source>
        <dbReference type="Proteomes" id="UP000812287"/>
    </source>
</evidence>
<organism evidence="1 2">
    <name type="scientific">Guyanagaster necrorhizus</name>
    <dbReference type="NCBI Taxonomy" id="856835"/>
    <lineage>
        <taxon>Eukaryota</taxon>
        <taxon>Fungi</taxon>
        <taxon>Dikarya</taxon>
        <taxon>Basidiomycota</taxon>
        <taxon>Agaricomycotina</taxon>
        <taxon>Agaricomycetes</taxon>
        <taxon>Agaricomycetidae</taxon>
        <taxon>Agaricales</taxon>
        <taxon>Marasmiineae</taxon>
        <taxon>Physalacriaceae</taxon>
        <taxon>Guyanagaster</taxon>
    </lineage>
</organism>
<protein>
    <recommendedName>
        <fullName evidence="3">HNH nuclease domain-containing protein</fullName>
    </recommendedName>
</protein>
<sequence length="256" mass="29078">MPILGTERSLPVIRKDNSFFRQLYGIKPQKRFLFTGPNDSGPRVKPNRTLIHPTTQEAKKSALARDNYRCILSGTMDKKSYFDVPTSSLSLPTSNQDIFILFRYSVKLTLVSRKTTLRMHGLSSSERFGFPNILQDLRGEKIHRLENILTLEYNLHLHFDDLTLWLEPTSAQRGRSLFKVLPRAVDFTSIQKSLFTTGVERGHPPCCHLSGAAEYLNLVEDDNPFKAKIRGYDPVGSDFGDALVAWLYEVSEILSA</sequence>
<proteinExistence type="predicted"/>
<dbReference type="OrthoDB" id="2104739at2759"/>